<comment type="caution">
    <text evidence="3">The sequence shown here is derived from an EMBL/GenBank/DDBJ whole genome shotgun (WGS) entry which is preliminary data.</text>
</comment>
<name>A0A552EYC6_MICAE</name>
<feature type="domain" description="DUF6603" evidence="2">
    <location>
        <begin position="273"/>
        <end position="769"/>
    </location>
</feature>
<dbReference type="Pfam" id="PF20248">
    <property type="entry name" value="DUF6603"/>
    <property type="match status" value="1"/>
</dbReference>
<proteinExistence type="predicted"/>
<dbReference type="EMBL" id="SFBH01000021">
    <property type="protein sequence ID" value="TRU39458.1"/>
    <property type="molecule type" value="Genomic_DNA"/>
</dbReference>
<evidence type="ECO:0000256" key="1">
    <source>
        <dbReference type="SAM" id="MobiDB-lite"/>
    </source>
</evidence>
<gene>
    <name evidence="3" type="ORF">EWV78_03265</name>
</gene>
<organism evidence="3 4">
    <name type="scientific">Microcystis aeruginosa Ma_MB_F_20061100_S20D</name>
    <dbReference type="NCBI Taxonomy" id="2486253"/>
    <lineage>
        <taxon>Bacteria</taxon>
        <taxon>Bacillati</taxon>
        <taxon>Cyanobacteriota</taxon>
        <taxon>Cyanophyceae</taxon>
        <taxon>Oscillatoriophycideae</taxon>
        <taxon>Chroococcales</taxon>
        <taxon>Microcystaceae</taxon>
        <taxon>Microcystis</taxon>
    </lineage>
</organism>
<feature type="region of interest" description="Disordered" evidence="1">
    <location>
        <begin position="179"/>
        <end position="215"/>
    </location>
</feature>
<evidence type="ECO:0000313" key="3">
    <source>
        <dbReference type="EMBL" id="TRU39458.1"/>
    </source>
</evidence>
<dbReference type="AlphaFoldDB" id="A0A552EYC6"/>
<feature type="compositionally biased region" description="Acidic residues" evidence="1">
    <location>
        <begin position="243"/>
        <end position="261"/>
    </location>
</feature>
<evidence type="ECO:0000313" key="4">
    <source>
        <dbReference type="Proteomes" id="UP000315113"/>
    </source>
</evidence>
<sequence>MTTNTTTNLKEELEKGLSTTSDDSPQEGPKITISLGEDIEFICETKPDKLPDKGKTIVAYTAYKEEKEDPFSITLHDLMATLDQSIADLLPKGLKNKSINFKNVMVIYRKEQKTSKGEWLFVLDLDIATKIKLKSLPVVGDLISDEVGEEELVPSLRFVVASKAFSIKEIRVLNDKIPDKEGKEEEEEEEEKKLIPPLPVPKKVGTEDSEAKRSVRKGLSLSGKLGLPDAAKILSLSISPQQAEEEEEEELAPGGEEEEGDVTNSNLAVWFDIDKTFGPFSLKQIGFQYEEEDDEAEIAIVIDAVLKIAGLTLSCDDLGVGISLDDLTPSFKISGIGIEYKNPTVEISGALLRADKEKNGIKYTEYLGLASIKFNLAGKSFGVSAIGAYAYYDGEPSLFLYAVLHVTIVVDPSFIITGFALGFGYNRYLKVPSIDELLDFPLVAEAIEPTDSKFSDDNELITKKLGEMDKYMPISIGSGFVAIGLKFTCFKMLDCFALLTVAFGDDFEINLLGIAKMKIPTPAKDSKNTSCILNMTMLLRARFSLSEGVISIEGQLASDCYILSPDCRLTGGFAVCLWVSGPHAGDFVITLGGYHPLFKKPAHYPTVPRLGFHWKVGDCLSLKGEKYFALCAHAIMAGGRLEANFKLGKLWANFVAEAHFLISWKPYYYEILVQIRIQAGYGILGPVSLGVQLHIWGPEFAGTATFRIIFVKVTVEFGDQSSRLPEPIDWESFQSSFLPPAKSTAQGSSTAADVCSVVVNQGVTKQLSPATTKEVAFVVNPKELELVVNSAIPSKKASYQKNTQDTEPLPVSNAKTDFGVRSMGIKKEHLDSSYNIKITREIKAGDKSESVNVDYDQFQFIPITQDVPTALWGDAKVKEVTVKGKKSERILLPEANDQQFVKNVLSGFRIVPKIKKDVCKTNSIDVKKLQHDTTCIDNVYAWQQMTAFSGISTDNEALTTSGVSTDNKAQTTSEVAVKNQARTTAIKNNIVSDNTQNKRNNLLQSLGFNLADDVKLTNSVADSFVIAPQVKA</sequence>
<protein>
    <recommendedName>
        <fullName evidence="2">DUF6603 domain-containing protein</fullName>
    </recommendedName>
</protein>
<feature type="region of interest" description="Disordered" evidence="1">
    <location>
        <begin position="1"/>
        <end position="30"/>
    </location>
</feature>
<dbReference type="Proteomes" id="UP000315113">
    <property type="component" value="Unassembled WGS sequence"/>
</dbReference>
<accession>A0A552EYC6</accession>
<evidence type="ECO:0000259" key="2">
    <source>
        <dbReference type="Pfam" id="PF20248"/>
    </source>
</evidence>
<reference evidence="3 4" key="1">
    <citation type="submission" date="2019-01" db="EMBL/GenBank/DDBJ databases">
        <title>Coherence of Microcystis species and biogeography revealed through population genomics.</title>
        <authorList>
            <person name="Perez-Carrascal O.M."/>
            <person name="Terrat Y."/>
            <person name="Giani A."/>
            <person name="Fortin N."/>
            <person name="Tromas N."/>
            <person name="Shapiro B.J."/>
        </authorList>
    </citation>
    <scope>NUCLEOTIDE SEQUENCE [LARGE SCALE GENOMIC DNA]</scope>
    <source>
        <strain evidence="3">Ma_MB_F_20061100_S20D</strain>
    </source>
</reference>
<feature type="region of interest" description="Disordered" evidence="1">
    <location>
        <begin position="238"/>
        <end position="262"/>
    </location>
</feature>
<dbReference type="InterPro" id="IPR046538">
    <property type="entry name" value="DUF6603"/>
</dbReference>
<feature type="compositionally biased region" description="Basic and acidic residues" evidence="1">
    <location>
        <begin position="204"/>
        <end position="213"/>
    </location>
</feature>